<dbReference type="GeneID" id="9689366"/>
<dbReference type="GO" id="GO:0031418">
    <property type="term" value="F:L-ascorbic acid binding"/>
    <property type="evidence" value="ECO:0007669"/>
    <property type="project" value="UniProtKB-KW"/>
</dbReference>
<accession>C1N7L5</accession>
<evidence type="ECO:0000259" key="3">
    <source>
        <dbReference type="PROSITE" id="PS51471"/>
    </source>
</evidence>
<proteinExistence type="inferred from homology"/>
<keyword evidence="1" id="KW-0847">Vitamin C</keyword>
<evidence type="ECO:0000313" key="4">
    <source>
        <dbReference type="EMBL" id="EEH51547.1"/>
    </source>
</evidence>
<dbReference type="EMBL" id="GG663750">
    <property type="protein sequence ID" value="EEH51547.1"/>
    <property type="molecule type" value="Genomic_DNA"/>
</dbReference>
<feature type="domain" description="Fe2OG dioxygenase" evidence="3">
    <location>
        <begin position="21"/>
        <end position="117"/>
    </location>
</feature>
<comment type="similarity">
    <text evidence="2">Belongs to the iron/ascorbate-dependent oxidoreductase family.</text>
</comment>
<dbReference type="GO" id="GO:0008198">
    <property type="term" value="F:ferrous iron binding"/>
    <property type="evidence" value="ECO:0007669"/>
    <property type="project" value="TreeGrafter"/>
</dbReference>
<dbReference type="OrthoDB" id="76265at2759"/>
<evidence type="ECO:0000313" key="5">
    <source>
        <dbReference type="Proteomes" id="UP000001876"/>
    </source>
</evidence>
<keyword evidence="2" id="KW-0560">Oxidoreductase</keyword>
<dbReference type="RefSeq" id="XP_003063925.1">
    <property type="nucleotide sequence ID" value="XM_003063879.1"/>
</dbReference>
<keyword evidence="5" id="KW-1185">Reference proteome</keyword>
<sequence>MDPRPSAPPKRRPFDLYTGDRSRTVKIQHNAGRGGCFPLHYDNPGPPSSRALTCILYLNPDWSEGDGGELQLIPFLRAPVRVNPRHGRLVVFLSDHVLHKVLPSEVERFCLTIWLDGSVNSPRDTRLNLPPTALKDIKKTADALHGSASQRALSRAVYPDEYEKSLLDCMGGVDGCAEMLESHAAHLRALSGNKPLKMLVDALRKRKAETADAEPEMVVE</sequence>
<dbReference type="KEGG" id="mpp:MICPUCDRAFT_53743"/>
<dbReference type="Proteomes" id="UP000001876">
    <property type="component" value="Unassembled WGS sequence"/>
</dbReference>
<dbReference type="InterPro" id="IPR044862">
    <property type="entry name" value="Pro_4_hyd_alph_FE2OG_OXY"/>
</dbReference>
<dbReference type="AlphaFoldDB" id="C1N7L5"/>
<evidence type="ECO:0000256" key="1">
    <source>
        <dbReference type="ARBA" id="ARBA00022896"/>
    </source>
</evidence>
<keyword evidence="2" id="KW-0408">Iron</keyword>
<evidence type="ECO:0000256" key="2">
    <source>
        <dbReference type="RuleBase" id="RU003682"/>
    </source>
</evidence>
<dbReference type="Gene3D" id="2.60.120.620">
    <property type="entry name" value="q2cbj1_9rhob like domain"/>
    <property type="match status" value="1"/>
</dbReference>
<protein>
    <submittedName>
        <fullName evidence="4">Predicted protein</fullName>
    </submittedName>
</protein>
<keyword evidence="2" id="KW-0479">Metal-binding</keyword>
<dbReference type="GO" id="GO:0071456">
    <property type="term" value="P:cellular response to hypoxia"/>
    <property type="evidence" value="ECO:0007669"/>
    <property type="project" value="TreeGrafter"/>
</dbReference>
<dbReference type="PROSITE" id="PS51471">
    <property type="entry name" value="FE2OG_OXY"/>
    <property type="match status" value="1"/>
</dbReference>
<dbReference type="eggNOG" id="ENOG502S53X">
    <property type="taxonomic scope" value="Eukaryota"/>
</dbReference>
<dbReference type="PANTHER" id="PTHR12907">
    <property type="entry name" value="EGL NINE HOMOLOG-RELATED"/>
    <property type="match status" value="1"/>
</dbReference>
<reference evidence="4 5" key="1">
    <citation type="journal article" date="2009" name="Science">
        <title>Green evolution and dynamic adaptations revealed by genomes of the marine picoeukaryotes Micromonas.</title>
        <authorList>
            <person name="Worden A.Z."/>
            <person name="Lee J.H."/>
            <person name="Mock T."/>
            <person name="Rouze P."/>
            <person name="Simmons M.P."/>
            <person name="Aerts A.L."/>
            <person name="Allen A.E."/>
            <person name="Cuvelier M.L."/>
            <person name="Derelle E."/>
            <person name="Everett M.V."/>
            <person name="Foulon E."/>
            <person name="Grimwood J."/>
            <person name="Gundlach H."/>
            <person name="Henrissat B."/>
            <person name="Napoli C."/>
            <person name="McDonald S.M."/>
            <person name="Parker M.S."/>
            <person name="Rombauts S."/>
            <person name="Salamov A."/>
            <person name="Von Dassow P."/>
            <person name="Badger J.H."/>
            <person name="Coutinho P.M."/>
            <person name="Demir E."/>
            <person name="Dubchak I."/>
            <person name="Gentemann C."/>
            <person name="Eikrem W."/>
            <person name="Gready J.E."/>
            <person name="John U."/>
            <person name="Lanier W."/>
            <person name="Lindquist E.A."/>
            <person name="Lucas S."/>
            <person name="Mayer K.F."/>
            <person name="Moreau H."/>
            <person name="Not F."/>
            <person name="Otillar R."/>
            <person name="Panaud O."/>
            <person name="Pangilinan J."/>
            <person name="Paulsen I."/>
            <person name="Piegu B."/>
            <person name="Poliakov A."/>
            <person name="Robbens S."/>
            <person name="Schmutz J."/>
            <person name="Toulza E."/>
            <person name="Wyss T."/>
            <person name="Zelensky A."/>
            <person name="Zhou K."/>
            <person name="Armbrust E.V."/>
            <person name="Bhattacharya D."/>
            <person name="Goodenough U.W."/>
            <person name="Van de Peer Y."/>
            <person name="Grigoriev I.V."/>
        </authorList>
    </citation>
    <scope>NUCLEOTIDE SEQUENCE [LARGE SCALE GENOMIC DNA]</scope>
    <source>
        <strain evidence="4 5">CCMP1545</strain>
    </source>
</reference>
<gene>
    <name evidence="4" type="ORF">MICPUCDRAFT_53743</name>
</gene>
<dbReference type="PANTHER" id="PTHR12907:SF26">
    <property type="entry name" value="HIF PROLYL HYDROXYLASE, ISOFORM C"/>
    <property type="match status" value="1"/>
</dbReference>
<dbReference type="GO" id="GO:0031543">
    <property type="term" value="F:peptidyl-proline dioxygenase activity"/>
    <property type="evidence" value="ECO:0007669"/>
    <property type="project" value="TreeGrafter"/>
</dbReference>
<dbReference type="InterPro" id="IPR005123">
    <property type="entry name" value="Oxoglu/Fe-dep_dioxygenase_dom"/>
</dbReference>
<dbReference type="Pfam" id="PF13640">
    <property type="entry name" value="2OG-FeII_Oxy_3"/>
    <property type="match status" value="1"/>
</dbReference>
<organism evidence="5">
    <name type="scientific">Micromonas pusilla (strain CCMP1545)</name>
    <name type="common">Picoplanktonic green alga</name>
    <dbReference type="NCBI Taxonomy" id="564608"/>
    <lineage>
        <taxon>Eukaryota</taxon>
        <taxon>Viridiplantae</taxon>
        <taxon>Chlorophyta</taxon>
        <taxon>Mamiellophyceae</taxon>
        <taxon>Mamiellales</taxon>
        <taxon>Mamiellaceae</taxon>
        <taxon>Micromonas</taxon>
    </lineage>
</organism>
<name>C1N7L5_MICPC</name>
<dbReference type="InterPro" id="IPR051559">
    <property type="entry name" value="HIF_prolyl_hydroxylases"/>
</dbReference>